<proteinExistence type="predicted"/>
<feature type="chain" id="PRO_5024940491" description="DUF4806 domain-containing protein" evidence="1">
    <location>
        <begin position="26"/>
        <end position="399"/>
    </location>
</feature>
<dbReference type="OrthoDB" id="6784356at2759"/>
<gene>
    <name evidence="3" type="ORF">CALMAC_LOCUS20062</name>
</gene>
<dbReference type="Proteomes" id="UP000410492">
    <property type="component" value="Unassembled WGS sequence"/>
</dbReference>
<keyword evidence="4" id="KW-1185">Reference proteome</keyword>
<dbReference type="PANTHER" id="PTHR34153">
    <property type="entry name" value="SI:CH211-262H13.3-RELATED-RELATED"/>
    <property type="match status" value="1"/>
</dbReference>
<dbReference type="PANTHER" id="PTHR34153:SF2">
    <property type="entry name" value="SI:CH211-262H13.3-RELATED"/>
    <property type="match status" value="1"/>
</dbReference>
<evidence type="ECO:0000256" key="1">
    <source>
        <dbReference type="SAM" id="SignalP"/>
    </source>
</evidence>
<accession>A0A653DSI3</accession>
<dbReference type="AlphaFoldDB" id="A0A653DSI3"/>
<reference evidence="3 4" key="1">
    <citation type="submission" date="2019-01" db="EMBL/GenBank/DDBJ databases">
        <authorList>
            <person name="Sayadi A."/>
        </authorList>
    </citation>
    <scope>NUCLEOTIDE SEQUENCE [LARGE SCALE GENOMIC DNA]</scope>
</reference>
<dbReference type="Pfam" id="PF16064">
    <property type="entry name" value="DUF4806"/>
    <property type="match status" value="1"/>
</dbReference>
<sequence>MYWYHRLLAVPITCLFFSLLQKSTSFAYGLVIFSYRCEATGEVILLSNMNLDEKEWIVVHFIDEDMVEAVPRVWYTFEYNMCSWPPMNFRRFLPDLIKKKEIPEDFQAKILGQYDDFQVAKRKALKGQDTMDLSFNNDIPSRKMRHFKHIQKNTFLSSDAENDKDDDDDDDANIYPSMPIKNLATQLNTNKNLDTPVRMHHNSPRGQLYTKHTSPQVLPQKCNSQPEFGVFPTSCNKEKLQPNFNFPPKTDGYGSSLEMKEFQRQVLHQLNVLSAKILENSEVLQLLLAQKEVQQVNYDNSSLDEMLQLFPLRIEESLSQLEAFLDSSDNMVVLAKELSRKGGGSANALAKKILYCCFSNELGLKFSWEGDKGKRPFKNLISQAVLKAVPLNKVMKMRQ</sequence>
<evidence type="ECO:0000313" key="3">
    <source>
        <dbReference type="EMBL" id="VEN63154.1"/>
    </source>
</evidence>
<organism evidence="3 4">
    <name type="scientific">Callosobruchus maculatus</name>
    <name type="common">Southern cowpea weevil</name>
    <name type="synonym">Pulse bruchid</name>
    <dbReference type="NCBI Taxonomy" id="64391"/>
    <lineage>
        <taxon>Eukaryota</taxon>
        <taxon>Metazoa</taxon>
        <taxon>Ecdysozoa</taxon>
        <taxon>Arthropoda</taxon>
        <taxon>Hexapoda</taxon>
        <taxon>Insecta</taxon>
        <taxon>Pterygota</taxon>
        <taxon>Neoptera</taxon>
        <taxon>Endopterygota</taxon>
        <taxon>Coleoptera</taxon>
        <taxon>Polyphaga</taxon>
        <taxon>Cucujiformia</taxon>
        <taxon>Chrysomeloidea</taxon>
        <taxon>Chrysomelidae</taxon>
        <taxon>Bruchinae</taxon>
        <taxon>Bruchini</taxon>
        <taxon>Callosobruchus</taxon>
    </lineage>
</organism>
<keyword evidence="1" id="KW-0732">Signal</keyword>
<feature type="signal peptide" evidence="1">
    <location>
        <begin position="1"/>
        <end position="25"/>
    </location>
</feature>
<protein>
    <recommendedName>
        <fullName evidence="2">DUF4806 domain-containing protein</fullName>
    </recommendedName>
</protein>
<name>A0A653DSI3_CALMS</name>
<dbReference type="EMBL" id="CAACVG010014436">
    <property type="protein sequence ID" value="VEN63154.1"/>
    <property type="molecule type" value="Genomic_DNA"/>
</dbReference>
<evidence type="ECO:0000259" key="2">
    <source>
        <dbReference type="Pfam" id="PF16064"/>
    </source>
</evidence>
<feature type="domain" description="DUF4806" evidence="2">
    <location>
        <begin position="309"/>
        <end position="380"/>
    </location>
</feature>
<evidence type="ECO:0000313" key="4">
    <source>
        <dbReference type="Proteomes" id="UP000410492"/>
    </source>
</evidence>
<dbReference type="InterPro" id="IPR032071">
    <property type="entry name" value="DUF4806"/>
</dbReference>